<evidence type="ECO:0000313" key="1">
    <source>
        <dbReference type="EMBL" id="WZB90341.1"/>
    </source>
</evidence>
<name>A0ABZ2UZ54_9CYAN</name>
<reference evidence="1 2" key="1">
    <citation type="submission" date="2024-04" db="EMBL/GenBank/DDBJ databases">
        <title>Okeanomitos corallinicola gen. &amp; sp. nov. (Nostocales, Cyanobacteria), a new toxic marine heterocyst-forming cyanobacterium from a coral reef.</title>
        <authorList>
            <person name="Li H."/>
            <person name="Li R."/>
            <person name="Kang J."/>
            <person name="Hii K.S."/>
            <person name="Mohamed H.F."/>
            <person name="Xu X."/>
            <person name="Luo Z."/>
        </authorList>
    </citation>
    <scope>NUCLEOTIDE SEQUENCE [LARGE SCALE GENOMIC DNA]</scope>
    <source>
        <strain evidence="1 2">TIOX110</strain>
    </source>
</reference>
<keyword evidence="2" id="KW-1185">Reference proteome</keyword>
<sequence length="70" mass="7926">MNAIELFPTLRNLNRADKLKVMQFLVSELSRDEEPSLEHGATYSILSPLNSHAAAHQLAQLLKMENHKTI</sequence>
<gene>
    <name evidence="1" type="ORF">WJM97_22055</name>
</gene>
<protein>
    <submittedName>
        <fullName evidence="1">Uncharacterized protein</fullName>
    </submittedName>
</protein>
<proteinExistence type="predicted"/>
<organism evidence="1 2">
    <name type="scientific">Okeanomitos corallinicola TIOX110</name>
    <dbReference type="NCBI Taxonomy" id="3133117"/>
    <lineage>
        <taxon>Bacteria</taxon>
        <taxon>Bacillati</taxon>
        <taxon>Cyanobacteriota</taxon>
        <taxon>Cyanophyceae</taxon>
        <taxon>Nostocales</taxon>
        <taxon>Aphanizomenonaceae</taxon>
        <taxon>Okeanomitos</taxon>
    </lineage>
</organism>
<dbReference type="EMBL" id="CP150886">
    <property type="protein sequence ID" value="WZB90341.1"/>
    <property type="molecule type" value="Genomic_DNA"/>
</dbReference>
<accession>A0ABZ2UZ54</accession>
<evidence type="ECO:0000313" key="2">
    <source>
        <dbReference type="Proteomes" id="UP001483337"/>
    </source>
</evidence>
<dbReference type="Proteomes" id="UP001483337">
    <property type="component" value="Chromosome"/>
</dbReference>